<feature type="binding site" evidence="3">
    <location>
        <begin position="180"/>
        <end position="182"/>
    </location>
    <ligand>
        <name>FAD</name>
        <dbReference type="ChEBI" id="CHEBI:57692"/>
    </ligand>
</feature>
<comment type="cofactor">
    <cofactor evidence="3">
        <name>FAD</name>
        <dbReference type="ChEBI" id="CHEBI:57692"/>
    </cofactor>
    <text evidence="3">Binds 1 FAD per subunit.</text>
</comment>
<gene>
    <name evidence="5" type="ORF">HYN69_14350</name>
</gene>
<evidence type="ECO:0000259" key="4">
    <source>
        <dbReference type="Pfam" id="PF03441"/>
    </source>
</evidence>
<dbReference type="GO" id="GO:0003904">
    <property type="term" value="F:deoxyribodipyrimidine photo-lyase activity"/>
    <property type="evidence" value="ECO:0007669"/>
    <property type="project" value="TreeGrafter"/>
</dbReference>
<dbReference type="AlphaFoldDB" id="A0A2S0UNY3"/>
<accession>A0A2S0UNY3</accession>
<keyword evidence="5" id="KW-0456">Lyase</keyword>
<dbReference type="PANTHER" id="PTHR11455:SF9">
    <property type="entry name" value="CRYPTOCHROME CIRCADIAN CLOCK 5 ISOFORM X1"/>
    <property type="match status" value="1"/>
</dbReference>
<dbReference type="Pfam" id="PF03441">
    <property type="entry name" value="FAD_binding_7"/>
    <property type="match status" value="1"/>
</dbReference>
<dbReference type="InterPro" id="IPR005101">
    <property type="entry name" value="Cryptochr/Photolyase_FAD-bd"/>
</dbReference>
<dbReference type="InterPro" id="IPR002081">
    <property type="entry name" value="Cryptochrome/DNA_photolyase_1"/>
</dbReference>
<feature type="binding site" evidence="3">
    <location>
        <position position="27"/>
    </location>
    <ligand>
        <name>FAD</name>
        <dbReference type="ChEBI" id="CHEBI:57692"/>
    </ligand>
</feature>
<dbReference type="Proteomes" id="UP000244496">
    <property type="component" value="Chromosome"/>
</dbReference>
<sequence>MTHPIDPTRAAGLAAMQAFVPRMGGRYASGRNYDNGRGKHTAVSQLSPYIRRRLLTEAEVAQAALDAHGAEAAEKFLQEVLWRGYFKGWLEHRPQVWGAYQSGLLADLAALDRDRALRREVAKAEGGQTGLECFDAWAEELVETGYLHNHARMWFASIWIFTFGLPWRLGADFFYRHLLDGDAASNTLGWRWVAGLHTRGKAYQAQAWNIASFTNGRFTPRDADLALVTAGLEATEPDGLPPLLPLRGFTLPQAGVPTALLLTDEDCRIEEFDLGALDIRAAAMLATGHLRSPLPVVQMVLDFEAGALADCAGRAGVAMTPMRAGNASDLARWAAKAGAVQIVTPYATRGPLHDWLTEAAPALEAMGITLAEWRREWDGDIWPHAKAGFFKVKAQMPRLLGAMQA</sequence>
<keyword evidence="6" id="KW-1185">Reference proteome</keyword>
<evidence type="ECO:0000256" key="1">
    <source>
        <dbReference type="ARBA" id="ARBA00022630"/>
    </source>
</evidence>
<keyword evidence="2 3" id="KW-0274">FAD</keyword>
<evidence type="ECO:0000313" key="6">
    <source>
        <dbReference type="Proteomes" id="UP000244496"/>
    </source>
</evidence>
<proteinExistence type="predicted"/>
<evidence type="ECO:0000256" key="2">
    <source>
        <dbReference type="ARBA" id="ARBA00022827"/>
    </source>
</evidence>
<reference evidence="5 6" key="1">
    <citation type="submission" date="2018-04" db="EMBL/GenBank/DDBJ databases">
        <title>Genome sequencing of Gemmobacter.</title>
        <authorList>
            <person name="Yi H."/>
            <person name="Baek M.-G."/>
        </authorList>
    </citation>
    <scope>NUCLEOTIDE SEQUENCE [LARGE SCALE GENOMIC DNA]</scope>
    <source>
        <strain evidence="5 6">HYN0069</strain>
    </source>
</reference>
<dbReference type="KEGG" id="geh:HYN69_14350"/>
<name>A0A2S0UNY3_9RHOB</name>
<dbReference type="Gene3D" id="1.25.40.80">
    <property type="match status" value="1"/>
</dbReference>
<dbReference type="RefSeq" id="WP_108436341.1">
    <property type="nucleotide sequence ID" value="NZ_CP028918.1"/>
</dbReference>
<protein>
    <submittedName>
        <fullName evidence="5">Deoxyribodipyrimidine photolyase</fullName>
    </submittedName>
</protein>
<dbReference type="InterPro" id="IPR036134">
    <property type="entry name" value="Crypto/Photolyase_FAD-like_sf"/>
</dbReference>
<dbReference type="GO" id="GO:0003677">
    <property type="term" value="F:DNA binding"/>
    <property type="evidence" value="ECO:0007669"/>
    <property type="project" value="TreeGrafter"/>
</dbReference>
<dbReference type="Gene3D" id="1.10.579.10">
    <property type="entry name" value="DNA Cyclobutane Dipyrimidine Photolyase, subunit A, domain 3"/>
    <property type="match status" value="1"/>
</dbReference>
<feature type="binding site" evidence="3">
    <location>
        <begin position="79"/>
        <end position="86"/>
    </location>
    <ligand>
        <name>FAD</name>
        <dbReference type="ChEBI" id="CHEBI:57692"/>
    </ligand>
</feature>
<dbReference type="GO" id="GO:0071949">
    <property type="term" value="F:FAD binding"/>
    <property type="evidence" value="ECO:0007669"/>
    <property type="project" value="TreeGrafter"/>
</dbReference>
<dbReference type="OrthoDB" id="9772484at2"/>
<dbReference type="EMBL" id="CP028918">
    <property type="protein sequence ID" value="AWB49524.1"/>
    <property type="molecule type" value="Genomic_DNA"/>
</dbReference>
<evidence type="ECO:0000313" key="5">
    <source>
        <dbReference type="EMBL" id="AWB49524.1"/>
    </source>
</evidence>
<dbReference type="SUPFAM" id="SSF48173">
    <property type="entry name" value="Cryptochrome/photolyase FAD-binding domain"/>
    <property type="match status" value="1"/>
</dbReference>
<dbReference type="PANTHER" id="PTHR11455">
    <property type="entry name" value="CRYPTOCHROME"/>
    <property type="match status" value="1"/>
</dbReference>
<organism evidence="5 6">
    <name type="scientific">Paragemmobacter aquarius</name>
    <dbReference type="NCBI Taxonomy" id="2169400"/>
    <lineage>
        <taxon>Bacteria</taxon>
        <taxon>Pseudomonadati</taxon>
        <taxon>Pseudomonadota</taxon>
        <taxon>Alphaproteobacteria</taxon>
        <taxon>Rhodobacterales</taxon>
        <taxon>Paracoccaceae</taxon>
        <taxon>Paragemmobacter</taxon>
    </lineage>
</organism>
<evidence type="ECO:0000256" key="3">
    <source>
        <dbReference type="PIRSR" id="PIRSR602081-1"/>
    </source>
</evidence>
<keyword evidence="1 3" id="KW-0285">Flavoprotein</keyword>
<feature type="binding site" evidence="3">
    <location>
        <position position="76"/>
    </location>
    <ligand>
        <name>FAD</name>
        <dbReference type="ChEBI" id="CHEBI:57692"/>
    </ligand>
</feature>
<feature type="domain" description="Cryptochrome/DNA photolyase FAD-binding" evidence="4">
    <location>
        <begin position="76"/>
        <end position="203"/>
    </location>
</feature>